<dbReference type="Proteomes" id="UP000095283">
    <property type="component" value="Unplaced"/>
</dbReference>
<accession>A0A1I7XMC1</accession>
<keyword evidence="2" id="KW-1185">Reference proteome</keyword>
<dbReference type="PANTHER" id="PTHR36955">
    <property type="entry name" value="SECRETED NEMATODE CLADE V PROTEIN GENE FAMILY"/>
    <property type="match status" value="1"/>
</dbReference>
<organism evidence="2 3">
    <name type="scientific">Heterorhabditis bacteriophora</name>
    <name type="common">Entomopathogenic nematode worm</name>
    <dbReference type="NCBI Taxonomy" id="37862"/>
    <lineage>
        <taxon>Eukaryota</taxon>
        <taxon>Metazoa</taxon>
        <taxon>Ecdysozoa</taxon>
        <taxon>Nematoda</taxon>
        <taxon>Chromadorea</taxon>
        <taxon>Rhabditida</taxon>
        <taxon>Rhabditina</taxon>
        <taxon>Rhabditomorpha</taxon>
        <taxon>Strongyloidea</taxon>
        <taxon>Heterorhabditidae</taxon>
        <taxon>Heterorhabditis</taxon>
    </lineage>
</organism>
<feature type="chain" id="PRO_5009311265" evidence="1">
    <location>
        <begin position="18"/>
        <end position="138"/>
    </location>
</feature>
<feature type="signal peptide" evidence="1">
    <location>
        <begin position="1"/>
        <end position="17"/>
    </location>
</feature>
<dbReference type="InterPro" id="IPR035126">
    <property type="entry name" value="SCVP"/>
</dbReference>
<keyword evidence="1" id="KW-0732">Signal</keyword>
<evidence type="ECO:0000256" key="1">
    <source>
        <dbReference type="SAM" id="SignalP"/>
    </source>
</evidence>
<evidence type="ECO:0000313" key="2">
    <source>
        <dbReference type="Proteomes" id="UP000095283"/>
    </source>
</evidence>
<reference evidence="3" key="1">
    <citation type="submission" date="2016-11" db="UniProtKB">
        <authorList>
            <consortium name="WormBaseParasite"/>
        </authorList>
    </citation>
    <scope>IDENTIFICATION</scope>
</reference>
<protein>
    <submittedName>
        <fullName evidence="3">Signal peptide protein</fullName>
    </submittedName>
</protein>
<name>A0A1I7XMC1_HETBA</name>
<evidence type="ECO:0000313" key="3">
    <source>
        <dbReference type="WBParaSite" id="Hba_18640"/>
    </source>
</evidence>
<dbReference type="AlphaFoldDB" id="A0A1I7XMC1"/>
<sequence>MIRALLILSVFVALTMACAPTAPSNSTTAAPAREKRSTQFVTVTVVSNINYDESKNLLNMEFMQNIIAEFAKTQGIPFNVKNMDILPKNQGGKFASVYTIKGVDCEKVQHFVTGAKHSSANVIYVLVKCGSHPQIVIY</sequence>
<dbReference type="Pfam" id="PF17619">
    <property type="entry name" value="SCVP"/>
    <property type="match status" value="1"/>
</dbReference>
<dbReference type="PANTHER" id="PTHR36955:SF1">
    <property type="entry name" value="SECRETED NEMATODE CLADE V PROTEIN GENE FAMILY"/>
    <property type="match status" value="1"/>
</dbReference>
<dbReference type="WBParaSite" id="Hba_18640">
    <property type="protein sequence ID" value="Hba_18640"/>
    <property type="gene ID" value="Hba_18640"/>
</dbReference>
<dbReference type="PROSITE" id="PS51257">
    <property type="entry name" value="PROKAR_LIPOPROTEIN"/>
    <property type="match status" value="1"/>
</dbReference>
<proteinExistence type="predicted"/>